<dbReference type="SUPFAM" id="SSF53448">
    <property type="entry name" value="Nucleotide-diphospho-sugar transferases"/>
    <property type="match status" value="1"/>
</dbReference>
<keyword evidence="3" id="KW-0808">Transferase</keyword>
<keyword evidence="1" id="KW-0472">Membrane</keyword>
<dbReference type="CDD" id="cd04179">
    <property type="entry name" value="DPM_DPG-synthase_like"/>
    <property type="match status" value="1"/>
</dbReference>
<keyword evidence="4" id="KW-1185">Reference proteome</keyword>
<dbReference type="InterPro" id="IPR001173">
    <property type="entry name" value="Glyco_trans_2-like"/>
</dbReference>
<dbReference type="InterPro" id="IPR050256">
    <property type="entry name" value="Glycosyltransferase_2"/>
</dbReference>
<keyword evidence="1" id="KW-0812">Transmembrane</keyword>
<dbReference type="AlphaFoldDB" id="A0A3N4V9D0"/>
<feature type="transmembrane region" description="Helical" evidence="1">
    <location>
        <begin position="250"/>
        <end position="270"/>
    </location>
</feature>
<dbReference type="InterPro" id="IPR029044">
    <property type="entry name" value="Nucleotide-diphossugar_trans"/>
</dbReference>
<feature type="domain" description="Glycosyltransferase 2-like" evidence="2">
    <location>
        <begin position="7"/>
        <end position="169"/>
    </location>
</feature>
<evidence type="ECO:0000313" key="4">
    <source>
        <dbReference type="Proteomes" id="UP000269708"/>
    </source>
</evidence>
<dbReference type="EMBL" id="RKQN01000002">
    <property type="protein sequence ID" value="RPE79596.1"/>
    <property type="molecule type" value="Genomic_DNA"/>
</dbReference>
<dbReference type="GO" id="GO:0016740">
    <property type="term" value="F:transferase activity"/>
    <property type="evidence" value="ECO:0007669"/>
    <property type="project" value="UniProtKB-KW"/>
</dbReference>
<keyword evidence="1" id="KW-1133">Transmembrane helix</keyword>
<evidence type="ECO:0000256" key="1">
    <source>
        <dbReference type="SAM" id="Phobius"/>
    </source>
</evidence>
<name>A0A3N4V9D0_9GAMM</name>
<dbReference type="Proteomes" id="UP000269708">
    <property type="component" value="Unassembled WGS sequence"/>
</dbReference>
<feature type="transmembrane region" description="Helical" evidence="1">
    <location>
        <begin position="282"/>
        <end position="301"/>
    </location>
</feature>
<proteinExistence type="predicted"/>
<comment type="caution">
    <text evidence="3">The sequence shown here is derived from an EMBL/GenBank/DDBJ whole genome shotgun (WGS) entry which is preliminary data.</text>
</comment>
<dbReference type="PANTHER" id="PTHR48090">
    <property type="entry name" value="UNDECAPRENYL-PHOSPHATE 4-DEOXY-4-FORMAMIDO-L-ARABINOSE TRANSFERASE-RELATED"/>
    <property type="match status" value="1"/>
</dbReference>
<sequence>MRASIGVVIPSYKVHDHILRVLGSIGPEVERIYVVDDCCPDRCGEFVRQHCSDPRVVVLRHEANQGVGGAVMTGYRAAIDDGIQIIVKIDGDGQMDPALIPNFVSPIIQGEADYTKGNRFFDLENIHAMPKMRLLGNAALSFLTKISSGYWDLFDPTNGYTAIHADVARHLPFHKISRRYFFETDVLFRLNTLKAVAVDVPMHAKYGDEVSNLKISKVAGEFFVKNLRNTFKRIFYNYYLRDMSLASLELPLGVLLFGFGTLYGITEWIAGFRSGTPASSGTVMLAAMPVILGFQLILAFVGSDISSTPRRPIHPRLRSFALHPPSPSS</sequence>
<evidence type="ECO:0000259" key="2">
    <source>
        <dbReference type="Pfam" id="PF00535"/>
    </source>
</evidence>
<gene>
    <name evidence="3" type="ORF">EDC50_1417</name>
</gene>
<dbReference type="Pfam" id="PF00535">
    <property type="entry name" value="Glycos_transf_2"/>
    <property type="match status" value="1"/>
</dbReference>
<dbReference type="PANTHER" id="PTHR48090:SF7">
    <property type="entry name" value="RFBJ PROTEIN"/>
    <property type="match status" value="1"/>
</dbReference>
<accession>A0A3N4V9D0</accession>
<evidence type="ECO:0000313" key="3">
    <source>
        <dbReference type="EMBL" id="RPE79596.1"/>
    </source>
</evidence>
<dbReference type="OrthoDB" id="9808633at2"/>
<organism evidence="3 4">
    <name type="scientific">Vulcaniibacterium tengchongense</name>
    <dbReference type="NCBI Taxonomy" id="1273429"/>
    <lineage>
        <taxon>Bacteria</taxon>
        <taxon>Pseudomonadati</taxon>
        <taxon>Pseudomonadota</taxon>
        <taxon>Gammaproteobacteria</taxon>
        <taxon>Lysobacterales</taxon>
        <taxon>Lysobacteraceae</taxon>
        <taxon>Vulcaniibacterium</taxon>
    </lineage>
</organism>
<reference evidence="3 4" key="1">
    <citation type="submission" date="2018-11" db="EMBL/GenBank/DDBJ databases">
        <title>Genomic Encyclopedia of Type Strains, Phase IV (KMG-IV): sequencing the most valuable type-strain genomes for metagenomic binning, comparative biology and taxonomic classification.</title>
        <authorList>
            <person name="Goeker M."/>
        </authorList>
    </citation>
    <scope>NUCLEOTIDE SEQUENCE [LARGE SCALE GENOMIC DNA]</scope>
    <source>
        <strain evidence="3 4">DSM 25623</strain>
    </source>
</reference>
<dbReference type="Gene3D" id="3.90.550.10">
    <property type="entry name" value="Spore Coat Polysaccharide Biosynthesis Protein SpsA, Chain A"/>
    <property type="match status" value="1"/>
</dbReference>
<dbReference type="RefSeq" id="WP_123769789.1">
    <property type="nucleotide sequence ID" value="NZ_RKQN01000002.1"/>
</dbReference>
<protein>
    <submittedName>
        <fullName evidence="3">Glycosyltransferase involved in cell wall biosynthesis</fullName>
    </submittedName>
</protein>